<evidence type="ECO:0000256" key="1">
    <source>
        <dbReference type="SAM" id="MobiDB-lite"/>
    </source>
</evidence>
<keyword evidence="3" id="KW-1185">Reference proteome</keyword>
<dbReference type="Pfam" id="PF21737">
    <property type="entry name" value="DUF6865"/>
    <property type="match status" value="1"/>
</dbReference>
<feature type="compositionally biased region" description="Polar residues" evidence="1">
    <location>
        <begin position="87"/>
        <end position="96"/>
    </location>
</feature>
<proteinExistence type="predicted"/>
<organism evidence="2 3">
    <name type="scientific">Rehmannia glutinosa</name>
    <name type="common">Chinese foxglove</name>
    <dbReference type="NCBI Taxonomy" id="99300"/>
    <lineage>
        <taxon>Eukaryota</taxon>
        <taxon>Viridiplantae</taxon>
        <taxon>Streptophyta</taxon>
        <taxon>Embryophyta</taxon>
        <taxon>Tracheophyta</taxon>
        <taxon>Spermatophyta</taxon>
        <taxon>Magnoliopsida</taxon>
        <taxon>eudicotyledons</taxon>
        <taxon>Gunneridae</taxon>
        <taxon>Pentapetalae</taxon>
        <taxon>asterids</taxon>
        <taxon>lamiids</taxon>
        <taxon>Lamiales</taxon>
        <taxon>Orobanchaceae</taxon>
        <taxon>Rehmannieae</taxon>
        <taxon>Rehmannia</taxon>
    </lineage>
</organism>
<dbReference type="Proteomes" id="UP001318860">
    <property type="component" value="Unassembled WGS sequence"/>
</dbReference>
<evidence type="ECO:0000313" key="3">
    <source>
        <dbReference type="Proteomes" id="UP001318860"/>
    </source>
</evidence>
<dbReference type="InterPro" id="IPR049198">
    <property type="entry name" value="DUF6865"/>
</dbReference>
<comment type="caution">
    <text evidence="2">The sequence shown here is derived from an EMBL/GenBank/DDBJ whole genome shotgun (WGS) entry which is preliminary data.</text>
</comment>
<protein>
    <submittedName>
        <fullName evidence="2">Uncharacterized protein</fullName>
    </submittedName>
</protein>
<dbReference type="EMBL" id="JABTTQ020003238">
    <property type="protein sequence ID" value="KAK6119271.1"/>
    <property type="molecule type" value="Genomic_DNA"/>
</dbReference>
<name>A0ABR0U9V3_REHGL</name>
<feature type="region of interest" description="Disordered" evidence="1">
    <location>
        <begin position="63"/>
        <end position="96"/>
    </location>
</feature>
<reference evidence="2 3" key="1">
    <citation type="journal article" date="2021" name="Comput. Struct. Biotechnol. J.">
        <title>De novo genome assembly of the potent medicinal plant Rehmannia glutinosa using nanopore technology.</title>
        <authorList>
            <person name="Ma L."/>
            <person name="Dong C."/>
            <person name="Song C."/>
            <person name="Wang X."/>
            <person name="Zheng X."/>
            <person name="Niu Y."/>
            <person name="Chen S."/>
            <person name="Feng W."/>
        </authorList>
    </citation>
    <scope>NUCLEOTIDE SEQUENCE [LARGE SCALE GENOMIC DNA]</scope>
    <source>
        <strain evidence="2">DH-2019</strain>
    </source>
</reference>
<accession>A0ABR0U9V3</accession>
<dbReference type="PANTHER" id="PTHR35282:SF2">
    <property type="entry name" value="F5D14.24 PROTEIN"/>
    <property type="match status" value="1"/>
</dbReference>
<dbReference type="PANTHER" id="PTHR35282">
    <property type="entry name" value="F5D14.24 PROTEIN"/>
    <property type="match status" value="1"/>
</dbReference>
<gene>
    <name evidence="2" type="ORF">DH2020_046984</name>
</gene>
<evidence type="ECO:0000313" key="2">
    <source>
        <dbReference type="EMBL" id="KAK6119271.1"/>
    </source>
</evidence>
<sequence length="96" mass="10533">MDKKEPGKEPSEEVTRESLIAISYRVPEKDLTAEKSLKNIAGEKVVEPLIPDRDEKYRSKLISISSSPSPDAKVLPILPGKPDVKSSGVSSFSHML</sequence>